<dbReference type="SUPFAM" id="SSF54928">
    <property type="entry name" value="RNA-binding domain, RBD"/>
    <property type="match status" value="1"/>
</dbReference>
<keyword evidence="1 2" id="KW-0694">RNA-binding</keyword>
<name>A0A4P9X3C3_9FUNG</name>
<dbReference type="EMBL" id="ML014280">
    <property type="protein sequence ID" value="RKO99511.1"/>
    <property type="molecule type" value="Genomic_DNA"/>
</dbReference>
<dbReference type="GO" id="GO:0008143">
    <property type="term" value="F:poly(A) binding"/>
    <property type="evidence" value="ECO:0007669"/>
    <property type="project" value="TreeGrafter"/>
</dbReference>
<accession>A0A4P9X3C3</accession>
<dbReference type="PANTHER" id="PTHR23236">
    <property type="entry name" value="EUKARYOTIC TRANSLATION INITIATION FACTOR 4B/4H"/>
    <property type="match status" value="1"/>
</dbReference>
<dbReference type="Pfam" id="PF00076">
    <property type="entry name" value="RRM_1"/>
    <property type="match status" value="1"/>
</dbReference>
<evidence type="ECO:0000256" key="1">
    <source>
        <dbReference type="ARBA" id="ARBA00022884"/>
    </source>
</evidence>
<evidence type="ECO:0000313" key="5">
    <source>
        <dbReference type="EMBL" id="RKO99511.1"/>
    </source>
</evidence>
<dbReference type="InterPro" id="IPR035979">
    <property type="entry name" value="RBD_domain_sf"/>
</dbReference>
<dbReference type="Gene3D" id="3.30.70.330">
    <property type="match status" value="1"/>
</dbReference>
<dbReference type="GO" id="GO:0005737">
    <property type="term" value="C:cytoplasm"/>
    <property type="evidence" value="ECO:0007669"/>
    <property type="project" value="TreeGrafter"/>
</dbReference>
<dbReference type="InterPro" id="IPR000504">
    <property type="entry name" value="RRM_dom"/>
</dbReference>
<dbReference type="STRING" id="1555241.A0A4P9X3C3"/>
<keyword evidence="6" id="KW-1185">Reference proteome</keyword>
<feature type="region of interest" description="Disordered" evidence="3">
    <location>
        <begin position="1"/>
        <end position="42"/>
    </location>
</feature>
<dbReference type="SMART" id="SM00360">
    <property type="entry name" value="RRM"/>
    <property type="match status" value="1"/>
</dbReference>
<dbReference type="CDD" id="cd12306">
    <property type="entry name" value="RRM_II_PABPs"/>
    <property type="match status" value="1"/>
</dbReference>
<dbReference type="Proteomes" id="UP000274922">
    <property type="component" value="Unassembled WGS sequence"/>
</dbReference>
<sequence>MEVQDAASAATSVTAASTGPPGSSTAAAAAPTPAGAASQSDDLYEQELADMKLRVANMQAEAAKLAEIRSSMETDLSHAETTAADAAASKADVDARSVYIGNVDYSATPEELHAHFTACGVIHRVTILCDKFTGHPKGFAYVEFADLSAASNALVLNDSLFKGRQIKVTAKRTNVPFMSTRGRGRGFRGGPRGGPRGYRGGSRGFRGRGRGYSPY</sequence>
<feature type="region of interest" description="Disordered" evidence="3">
    <location>
        <begin position="179"/>
        <end position="215"/>
    </location>
</feature>
<organism evidence="5 6">
    <name type="scientific">Caulochytrium protostelioides</name>
    <dbReference type="NCBI Taxonomy" id="1555241"/>
    <lineage>
        <taxon>Eukaryota</taxon>
        <taxon>Fungi</taxon>
        <taxon>Fungi incertae sedis</taxon>
        <taxon>Chytridiomycota</taxon>
        <taxon>Chytridiomycota incertae sedis</taxon>
        <taxon>Chytridiomycetes</taxon>
        <taxon>Caulochytriales</taxon>
        <taxon>Caulochytriaceae</taxon>
        <taxon>Caulochytrium</taxon>
    </lineage>
</organism>
<dbReference type="PROSITE" id="PS50102">
    <property type="entry name" value="RRM"/>
    <property type="match status" value="1"/>
</dbReference>
<feature type="domain" description="RRM" evidence="4">
    <location>
        <begin position="96"/>
        <end position="173"/>
    </location>
</feature>
<feature type="compositionally biased region" description="Low complexity" evidence="3">
    <location>
        <begin position="1"/>
        <end position="38"/>
    </location>
</feature>
<dbReference type="AlphaFoldDB" id="A0A4P9X3C3"/>
<evidence type="ECO:0000313" key="6">
    <source>
        <dbReference type="Proteomes" id="UP000274922"/>
    </source>
</evidence>
<evidence type="ECO:0000259" key="4">
    <source>
        <dbReference type="PROSITE" id="PS50102"/>
    </source>
</evidence>
<protein>
    <recommendedName>
        <fullName evidence="4">RRM domain-containing protein</fullName>
    </recommendedName>
</protein>
<dbReference type="InterPro" id="IPR012677">
    <property type="entry name" value="Nucleotide-bd_a/b_plait_sf"/>
</dbReference>
<evidence type="ECO:0000256" key="2">
    <source>
        <dbReference type="PROSITE-ProRule" id="PRU00176"/>
    </source>
</evidence>
<proteinExistence type="predicted"/>
<reference evidence="6" key="1">
    <citation type="journal article" date="2018" name="Nat. Microbiol.">
        <title>Leveraging single-cell genomics to expand the fungal tree of life.</title>
        <authorList>
            <person name="Ahrendt S.R."/>
            <person name="Quandt C.A."/>
            <person name="Ciobanu D."/>
            <person name="Clum A."/>
            <person name="Salamov A."/>
            <person name="Andreopoulos B."/>
            <person name="Cheng J.F."/>
            <person name="Woyke T."/>
            <person name="Pelin A."/>
            <person name="Henrissat B."/>
            <person name="Reynolds N.K."/>
            <person name="Benny G.L."/>
            <person name="Smith M.E."/>
            <person name="James T.Y."/>
            <person name="Grigoriev I.V."/>
        </authorList>
    </citation>
    <scope>NUCLEOTIDE SEQUENCE [LARGE SCALE GENOMIC DNA]</scope>
    <source>
        <strain evidence="6">ATCC 52028</strain>
    </source>
</reference>
<dbReference type="OrthoDB" id="4726at2759"/>
<gene>
    <name evidence="5" type="ORF">CXG81DRAFT_14408</name>
</gene>
<feature type="compositionally biased region" description="Gly residues" evidence="3">
    <location>
        <begin position="187"/>
        <end position="204"/>
    </location>
</feature>
<dbReference type="PANTHER" id="PTHR23236:SF12">
    <property type="entry name" value="EUKARYOTIC INITIATION FACTOR 4B-RELATED"/>
    <property type="match status" value="1"/>
</dbReference>
<evidence type="ECO:0000256" key="3">
    <source>
        <dbReference type="SAM" id="MobiDB-lite"/>
    </source>
</evidence>